<dbReference type="GO" id="GO:0005868">
    <property type="term" value="C:cytoplasmic dynein complex"/>
    <property type="evidence" value="ECO:0007669"/>
    <property type="project" value="TreeGrafter"/>
</dbReference>
<accession>A0AAX7U090</accession>
<proteinExistence type="inferred from homology"/>
<evidence type="ECO:0008006" key="4">
    <source>
        <dbReference type="Google" id="ProtNLM"/>
    </source>
</evidence>
<reference evidence="2" key="4">
    <citation type="submission" date="2025-09" db="UniProtKB">
        <authorList>
            <consortium name="Ensembl"/>
        </authorList>
    </citation>
    <scope>IDENTIFICATION</scope>
</reference>
<dbReference type="PANTHER" id="PTHR21255">
    <property type="entry name" value="T-COMPLEX-ASSOCIATED-TESTIS-EXPRESSED 1/ DYNEIN LIGHT CHAIN"/>
    <property type="match status" value="1"/>
</dbReference>
<dbReference type="GO" id="GO:0045505">
    <property type="term" value="F:dynein intermediate chain binding"/>
    <property type="evidence" value="ECO:0007669"/>
    <property type="project" value="TreeGrafter"/>
</dbReference>
<dbReference type="PANTHER" id="PTHR21255:SF7">
    <property type="entry name" value="DYNEIN LIGHT CHAIN TCTEX-TYPE PROTEIN 2B"/>
    <property type="match status" value="1"/>
</dbReference>
<reference evidence="2 3" key="1">
    <citation type="submission" date="2018-05" db="EMBL/GenBank/DDBJ databases">
        <authorList>
            <person name="Datahose"/>
        </authorList>
    </citation>
    <scope>NUCLEOTIDE SEQUENCE</scope>
</reference>
<dbReference type="FunFam" id="3.30.1140.40:FF:000003">
    <property type="entry name" value="tctex1 domain-containing protein 2"/>
    <property type="match status" value="1"/>
</dbReference>
<dbReference type="InterPro" id="IPR005334">
    <property type="entry name" value="Tctex-1-like"/>
</dbReference>
<reference evidence="2" key="3">
    <citation type="submission" date="2025-08" db="UniProtKB">
        <authorList>
            <consortium name="Ensembl"/>
        </authorList>
    </citation>
    <scope>IDENTIFICATION</scope>
</reference>
<evidence type="ECO:0000256" key="1">
    <source>
        <dbReference type="ARBA" id="ARBA00005361"/>
    </source>
</evidence>
<evidence type="ECO:0000313" key="2">
    <source>
        <dbReference type="Ensembl" id="ENSACLP00000063058.1"/>
    </source>
</evidence>
<organism evidence="2 3">
    <name type="scientific">Astatotilapia calliptera</name>
    <name type="common">Eastern happy</name>
    <name type="synonym">Chromis callipterus</name>
    <dbReference type="NCBI Taxonomy" id="8154"/>
    <lineage>
        <taxon>Eukaryota</taxon>
        <taxon>Metazoa</taxon>
        <taxon>Chordata</taxon>
        <taxon>Craniata</taxon>
        <taxon>Vertebrata</taxon>
        <taxon>Euteleostomi</taxon>
        <taxon>Actinopterygii</taxon>
        <taxon>Neopterygii</taxon>
        <taxon>Teleostei</taxon>
        <taxon>Neoteleostei</taxon>
        <taxon>Acanthomorphata</taxon>
        <taxon>Ovalentaria</taxon>
        <taxon>Cichlomorphae</taxon>
        <taxon>Cichliformes</taxon>
        <taxon>Cichlidae</taxon>
        <taxon>African cichlids</taxon>
        <taxon>Pseudocrenilabrinae</taxon>
        <taxon>Haplochromini</taxon>
        <taxon>Astatotilapia</taxon>
    </lineage>
</organism>
<keyword evidence="3" id="KW-1185">Reference proteome</keyword>
<reference evidence="3" key="2">
    <citation type="submission" date="2023-03" db="EMBL/GenBank/DDBJ databases">
        <authorList>
            <consortium name="Wellcome Sanger Institute Data Sharing"/>
        </authorList>
    </citation>
    <scope>NUCLEOTIDE SEQUENCE [LARGE SCALE GENOMIC DNA]</scope>
</reference>
<dbReference type="Proteomes" id="UP000265100">
    <property type="component" value="Chromosome 15"/>
</dbReference>
<dbReference type="GO" id="GO:0005737">
    <property type="term" value="C:cytoplasm"/>
    <property type="evidence" value="ECO:0007669"/>
    <property type="project" value="TreeGrafter"/>
</dbReference>
<dbReference type="GeneTree" id="ENSGT00940000160019"/>
<sequence>MGESDTYHIRPNHQQKFRPAVVKECIREIVRERLSGVQYNPEEVPELTRSLADSVKDKVKNSGFDKYKLVVQVVIGEQRGQGVKMSSRCFWDADTDSYAEDVFMNASSILVPRSLPGLWPEAVLTPCLHS</sequence>
<name>A0AAX7U090_ASTCA</name>
<dbReference type="AlphaFoldDB" id="A0AAX7U090"/>
<dbReference type="Pfam" id="PF03645">
    <property type="entry name" value="Tctex-1"/>
    <property type="match status" value="1"/>
</dbReference>
<dbReference type="GO" id="GO:0007018">
    <property type="term" value="P:microtubule-based movement"/>
    <property type="evidence" value="ECO:0007669"/>
    <property type="project" value="TreeGrafter"/>
</dbReference>
<comment type="similarity">
    <text evidence="1">Belongs to the dynein light chain Tctex-type family.</text>
</comment>
<dbReference type="InterPro" id="IPR038586">
    <property type="entry name" value="Tctex-1-like_sf"/>
</dbReference>
<dbReference type="Gene3D" id="3.30.1140.40">
    <property type="entry name" value="Tctex-1"/>
    <property type="match status" value="1"/>
</dbReference>
<protein>
    <recommendedName>
        <fullName evidence="4">Tctex1 domain containing 2</fullName>
    </recommendedName>
</protein>
<dbReference type="CDD" id="cd21459">
    <property type="entry name" value="DLC-like_TCTEX1D2"/>
    <property type="match status" value="1"/>
</dbReference>
<dbReference type="Ensembl" id="ENSACLT00000080818.1">
    <property type="protein sequence ID" value="ENSACLP00000063058.1"/>
    <property type="gene ID" value="ENSACLG00000026375.2"/>
</dbReference>
<evidence type="ECO:0000313" key="3">
    <source>
        <dbReference type="Proteomes" id="UP000265100"/>
    </source>
</evidence>